<protein>
    <recommendedName>
        <fullName evidence="3">Secreted protein</fullName>
    </recommendedName>
</protein>
<organism evidence="2">
    <name type="scientific">Arundo donax</name>
    <name type="common">Giant reed</name>
    <name type="synonym">Donax arundinaceus</name>
    <dbReference type="NCBI Taxonomy" id="35708"/>
    <lineage>
        <taxon>Eukaryota</taxon>
        <taxon>Viridiplantae</taxon>
        <taxon>Streptophyta</taxon>
        <taxon>Embryophyta</taxon>
        <taxon>Tracheophyta</taxon>
        <taxon>Spermatophyta</taxon>
        <taxon>Magnoliopsida</taxon>
        <taxon>Liliopsida</taxon>
        <taxon>Poales</taxon>
        <taxon>Poaceae</taxon>
        <taxon>PACMAD clade</taxon>
        <taxon>Arundinoideae</taxon>
        <taxon>Arundineae</taxon>
        <taxon>Arundo</taxon>
    </lineage>
</organism>
<feature type="chain" id="PRO_5002065066" description="Secreted protein" evidence="1">
    <location>
        <begin position="22"/>
        <end position="88"/>
    </location>
</feature>
<dbReference type="EMBL" id="GBRH01175910">
    <property type="protein sequence ID" value="JAE21986.1"/>
    <property type="molecule type" value="Transcribed_RNA"/>
</dbReference>
<dbReference type="AlphaFoldDB" id="A0A0A9GHG0"/>
<sequence>MSSWFTRVVFSFGVYAAHCDAFKTILNEQFQTRPVTVTKCILCSCVILDSIFGAYSMDDLPCGQIIGIGHLCHPGSAPTQGGAFLREP</sequence>
<name>A0A0A9GHG0_ARUDO</name>
<keyword evidence="1" id="KW-0732">Signal</keyword>
<accession>A0A0A9GHG0</accession>
<reference evidence="2" key="2">
    <citation type="journal article" date="2015" name="Data Brief">
        <title>Shoot transcriptome of the giant reed, Arundo donax.</title>
        <authorList>
            <person name="Barrero R.A."/>
            <person name="Guerrero F.D."/>
            <person name="Moolhuijzen P."/>
            <person name="Goolsby J.A."/>
            <person name="Tidwell J."/>
            <person name="Bellgard S.E."/>
            <person name="Bellgard M.I."/>
        </authorList>
    </citation>
    <scope>NUCLEOTIDE SEQUENCE</scope>
    <source>
        <tissue evidence="2">Shoot tissue taken approximately 20 cm above the soil surface</tissue>
    </source>
</reference>
<evidence type="ECO:0000313" key="2">
    <source>
        <dbReference type="EMBL" id="JAE21986.1"/>
    </source>
</evidence>
<evidence type="ECO:0008006" key="3">
    <source>
        <dbReference type="Google" id="ProtNLM"/>
    </source>
</evidence>
<reference evidence="2" key="1">
    <citation type="submission" date="2014-09" db="EMBL/GenBank/DDBJ databases">
        <authorList>
            <person name="Magalhaes I.L.F."/>
            <person name="Oliveira U."/>
            <person name="Santos F.R."/>
            <person name="Vidigal T.H.D.A."/>
            <person name="Brescovit A.D."/>
            <person name="Santos A.J."/>
        </authorList>
    </citation>
    <scope>NUCLEOTIDE SEQUENCE</scope>
    <source>
        <tissue evidence="2">Shoot tissue taken approximately 20 cm above the soil surface</tissue>
    </source>
</reference>
<proteinExistence type="predicted"/>
<evidence type="ECO:0000256" key="1">
    <source>
        <dbReference type="SAM" id="SignalP"/>
    </source>
</evidence>
<feature type="signal peptide" evidence="1">
    <location>
        <begin position="1"/>
        <end position="21"/>
    </location>
</feature>